<name>A0ABT2N8D5_9CYAN</name>
<dbReference type="SMART" id="SM00028">
    <property type="entry name" value="TPR"/>
    <property type="match status" value="7"/>
</dbReference>
<dbReference type="InterPro" id="IPR051012">
    <property type="entry name" value="CellSynth/LPSAsmb/PSIAsmb"/>
</dbReference>
<dbReference type="Pfam" id="PF13181">
    <property type="entry name" value="TPR_8"/>
    <property type="match status" value="2"/>
</dbReference>
<dbReference type="PROSITE" id="PS50005">
    <property type="entry name" value="TPR"/>
    <property type="match status" value="2"/>
</dbReference>
<dbReference type="InterPro" id="IPR019734">
    <property type="entry name" value="TPR_rpt"/>
</dbReference>
<feature type="repeat" description="TPR" evidence="3">
    <location>
        <begin position="294"/>
        <end position="327"/>
    </location>
</feature>
<dbReference type="Proteomes" id="UP001525961">
    <property type="component" value="Unassembled WGS sequence"/>
</dbReference>
<evidence type="ECO:0000256" key="2">
    <source>
        <dbReference type="ARBA" id="ARBA00022803"/>
    </source>
</evidence>
<sequence length="578" mass="64203">MSRNTTLRVVSLTQSSGVELNAYLVIDEKPARIDQKLKTLSEYVQQHPSGWKKRLELANLLYAMGRIEQAVEEYRQVIDRQQPLIGVRLQLGKLLQLMGQEAEAVAVYENALANAGNEATRQHICGAIALCRGDTQAAILAFESAASLEPDNAAHWLALGQVQMGRGDAVAALRSFDTVLSLNPDDVVALIDSYDASQAVGNVRQAQRRLSKVLEVAPGDFRALKRLADTRCRMRLVSGEEGKQTKKIISSVLQQAPDAADARELLAYYHLFRGESANGIGVLERFTEEHPNHPRGWYSYGRCLFHTGEYQKAAEAMLKAYRLYPQDCEIYRALCEILPLTSPPAPLDPPQPPLKRGELEQAKSSNCKGGTPLEVPLFKGDLGGSNRQVTLTSIVEEMLDLFPERWNVWTTAGRVLVESFQEIERGCGVSVRGTQLEPQLPDAWFCHGRVLALAGKHREAVEALAQGWQLLPEDGSYLQSVSAAVWLGESYRGLGDEVASWKWLEKACQFAQELMEFDPAIACYWQGRALLGLGDVTEAVEAYRSALSRRLLYPFRGEVEEAVKRLKGKRRKGDRAKA</sequence>
<gene>
    <name evidence="5" type="ORF">NG792_14695</name>
</gene>
<keyword evidence="1" id="KW-0677">Repeat</keyword>
<dbReference type="InterPro" id="IPR011990">
    <property type="entry name" value="TPR-like_helical_dom_sf"/>
</dbReference>
<dbReference type="Gene3D" id="1.25.40.10">
    <property type="entry name" value="Tetratricopeptide repeat domain"/>
    <property type="match status" value="2"/>
</dbReference>
<protein>
    <submittedName>
        <fullName evidence="5">Tetratricopeptide repeat protein</fullName>
    </submittedName>
</protein>
<evidence type="ECO:0000313" key="5">
    <source>
        <dbReference type="EMBL" id="MCT7978958.1"/>
    </source>
</evidence>
<dbReference type="EMBL" id="JAMXFA010000018">
    <property type="protein sequence ID" value="MCT7978958.1"/>
    <property type="molecule type" value="Genomic_DNA"/>
</dbReference>
<dbReference type="PANTHER" id="PTHR45586">
    <property type="entry name" value="TPR REPEAT-CONTAINING PROTEIN PA4667"/>
    <property type="match status" value="1"/>
</dbReference>
<dbReference type="Pfam" id="PF14559">
    <property type="entry name" value="TPR_19"/>
    <property type="match status" value="1"/>
</dbReference>
<evidence type="ECO:0000313" key="6">
    <source>
        <dbReference type="Proteomes" id="UP001525961"/>
    </source>
</evidence>
<dbReference type="RefSeq" id="WP_261235884.1">
    <property type="nucleotide sequence ID" value="NZ_JAMXFA010000018.1"/>
</dbReference>
<feature type="compositionally biased region" description="Pro residues" evidence="4">
    <location>
        <begin position="342"/>
        <end position="353"/>
    </location>
</feature>
<evidence type="ECO:0000256" key="4">
    <source>
        <dbReference type="SAM" id="MobiDB-lite"/>
    </source>
</evidence>
<dbReference type="SUPFAM" id="SSF48452">
    <property type="entry name" value="TPR-like"/>
    <property type="match status" value="3"/>
</dbReference>
<keyword evidence="6" id="KW-1185">Reference proteome</keyword>
<feature type="repeat" description="TPR" evidence="3">
    <location>
        <begin position="153"/>
        <end position="186"/>
    </location>
</feature>
<organism evidence="5 6">
    <name type="scientific">Laspinema olomoucense D3b</name>
    <dbReference type="NCBI Taxonomy" id="2953688"/>
    <lineage>
        <taxon>Bacteria</taxon>
        <taxon>Bacillati</taxon>
        <taxon>Cyanobacteriota</taxon>
        <taxon>Cyanophyceae</taxon>
        <taxon>Oscillatoriophycideae</taxon>
        <taxon>Oscillatoriales</taxon>
        <taxon>Laspinemataceae</taxon>
        <taxon>Laspinema</taxon>
        <taxon>Laspinema olomoucense</taxon>
    </lineage>
</organism>
<proteinExistence type="predicted"/>
<dbReference type="Pfam" id="PF13432">
    <property type="entry name" value="TPR_16"/>
    <property type="match status" value="1"/>
</dbReference>
<comment type="caution">
    <text evidence="5">The sequence shown here is derived from an EMBL/GenBank/DDBJ whole genome shotgun (WGS) entry which is preliminary data.</text>
</comment>
<dbReference type="PANTHER" id="PTHR45586:SF1">
    <property type="entry name" value="LIPOPOLYSACCHARIDE ASSEMBLY PROTEIN B"/>
    <property type="match status" value="1"/>
</dbReference>
<feature type="region of interest" description="Disordered" evidence="4">
    <location>
        <begin position="342"/>
        <end position="370"/>
    </location>
</feature>
<evidence type="ECO:0000256" key="3">
    <source>
        <dbReference type="PROSITE-ProRule" id="PRU00339"/>
    </source>
</evidence>
<accession>A0ABT2N8D5</accession>
<reference evidence="5 6" key="1">
    <citation type="journal article" date="2022" name="Front. Microbiol.">
        <title>High genomic differentiation and limited gene flow indicate recent cryptic speciation within the genus Laspinema (cyanobacteria).</title>
        <authorList>
            <person name="Stanojkovic A."/>
            <person name="Skoupy S."/>
            <person name="Skaloud P."/>
            <person name="Dvorak P."/>
        </authorList>
    </citation>
    <scope>NUCLEOTIDE SEQUENCE [LARGE SCALE GENOMIC DNA]</scope>
    <source>
        <strain evidence="5 6">D3b</strain>
    </source>
</reference>
<keyword evidence="2 3" id="KW-0802">TPR repeat</keyword>
<evidence type="ECO:0000256" key="1">
    <source>
        <dbReference type="ARBA" id="ARBA00022737"/>
    </source>
</evidence>